<evidence type="ECO:0000256" key="7">
    <source>
        <dbReference type="ARBA" id="ARBA00047615"/>
    </source>
</evidence>
<dbReference type="PANTHER" id="PTHR21299:SF2">
    <property type="entry name" value="CYTIDYLATE KINASE"/>
    <property type="match status" value="1"/>
</dbReference>
<comment type="catalytic activity">
    <reaction evidence="7 9">
        <text>dCMP + ATP = dCDP + ADP</text>
        <dbReference type="Rhea" id="RHEA:25094"/>
        <dbReference type="ChEBI" id="CHEBI:30616"/>
        <dbReference type="ChEBI" id="CHEBI:57566"/>
        <dbReference type="ChEBI" id="CHEBI:58593"/>
        <dbReference type="ChEBI" id="CHEBI:456216"/>
        <dbReference type="EC" id="2.7.4.25"/>
    </reaction>
</comment>
<dbReference type="HAMAP" id="MF_00238">
    <property type="entry name" value="Cytidyl_kinase_type1"/>
    <property type="match status" value="1"/>
</dbReference>
<keyword evidence="4 9" id="KW-0547">Nucleotide-binding</keyword>
<comment type="similarity">
    <text evidence="1 9">Belongs to the cytidylate kinase family. Type 1 subfamily.</text>
</comment>
<dbReference type="NCBIfam" id="TIGR00017">
    <property type="entry name" value="cmk"/>
    <property type="match status" value="1"/>
</dbReference>
<dbReference type="SUPFAM" id="SSF52540">
    <property type="entry name" value="P-loop containing nucleoside triphosphate hydrolases"/>
    <property type="match status" value="1"/>
</dbReference>
<dbReference type="Proteomes" id="UP001589833">
    <property type="component" value="Unassembled WGS sequence"/>
</dbReference>
<dbReference type="Gene3D" id="3.40.50.300">
    <property type="entry name" value="P-loop containing nucleotide triphosphate hydrolases"/>
    <property type="match status" value="1"/>
</dbReference>
<sequence length="225" mass="24716">MNHSLNIAIDGPAGAGKSTVAKIVAERLSYLYIDTGAMYRTLAYAALTENVDVNDGDALKALLDHVTIELVNDESGLKVLLNGHDISEEIRTIEVSKQVPLVASHELVRVEMVERQRQLAAKGQTVLDGRDIGTHVLPDAKVKVFLTASVEIRAKRRHEELLKKGYSSDLEELKKDIAKRDEIDSTRAFAPLRKASHAIEINTSLLSIDEVVDAIIDLVEDSVLT</sequence>
<dbReference type="RefSeq" id="WP_273842046.1">
    <property type="nucleotide sequence ID" value="NZ_JAQQWT010000004.1"/>
</dbReference>
<keyword evidence="12" id="KW-1185">Reference proteome</keyword>
<evidence type="ECO:0000256" key="5">
    <source>
        <dbReference type="ARBA" id="ARBA00022777"/>
    </source>
</evidence>
<evidence type="ECO:0000256" key="2">
    <source>
        <dbReference type="ARBA" id="ARBA00022490"/>
    </source>
</evidence>
<keyword evidence="6 9" id="KW-0067">ATP-binding</keyword>
<evidence type="ECO:0000256" key="9">
    <source>
        <dbReference type="HAMAP-Rule" id="MF_00238"/>
    </source>
</evidence>
<evidence type="ECO:0000256" key="6">
    <source>
        <dbReference type="ARBA" id="ARBA00022840"/>
    </source>
</evidence>
<name>A0ABV6NEP8_9BACI</name>
<dbReference type="InterPro" id="IPR003136">
    <property type="entry name" value="Cytidylate_kin"/>
</dbReference>
<keyword evidence="2 9" id="KW-0963">Cytoplasm</keyword>
<dbReference type="CDD" id="cd02020">
    <property type="entry name" value="CMPK"/>
    <property type="match status" value="1"/>
</dbReference>
<reference evidence="11 12" key="1">
    <citation type="submission" date="2024-09" db="EMBL/GenBank/DDBJ databases">
        <authorList>
            <person name="Sun Q."/>
            <person name="Mori K."/>
        </authorList>
    </citation>
    <scope>NUCLEOTIDE SEQUENCE [LARGE SCALE GENOMIC DNA]</scope>
    <source>
        <strain evidence="11 12">NCAIM B.02301</strain>
    </source>
</reference>
<dbReference type="EMBL" id="JBHLTR010000013">
    <property type="protein sequence ID" value="MFC0559232.1"/>
    <property type="molecule type" value="Genomic_DNA"/>
</dbReference>
<dbReference type="EC" id="2.7.4.25" evidence="9"/>
<accession>A0ABV6NEP8</accession>
<comment type="catalytic activity">
    <reaction evidence="8 9">
        <text>CMP + ATP = CDP + ADP</text>
        <dbReference type="Rhea" id="RHEA:11600"/>
        <dbReference type="ChEBI" id="CHEBI:30616"/>
        <dbReference type="ChEBI" id="CHEBI:58069"/>
        <dbReference type="ChEBI" id="CHEBI:60377"/>
        <dbReference type="ChEBI" id="CHEBI:456216"/>
        <dbReference type="EC" id="2.7.4.25"/>
    </reaction>
</comment>
<evidence type="ECO:0000256" key="4">
    <source>
        <dbReference type="ARBA" id="ARBA00022741"/>
    </source>
</evidence>
<dbReference type="PANTHER" id="PTHR21299">
    <property type="entry name" value="CYTIDYLATE KINASE/PANTOATE-BETA-ALANINE LIGASE"/>
    <property type="match status" value="1"/>
</dbReference>
<proteinExistence type="inferred from homology"/>
<evidence type="ECO:0000313" key="11">
    <source>
        <dbReference type="EMBL" id="MFC0559232.1"/>
    </source>
</evidence>
<organism evidence="11 12">
    <name type="scientific">Halalkalibacter alkalisediminis</name>
    <dbReference type="NCBI Taxonomy" id="935616"/>
    <lineage>
        <taxon>Bacteria</taxon>
        <taxon>Bacillati</taxon>
        <taxon>Bacillota</taxon>
        <taxon>Bacilli</taxon>
        <taxon>Bacillales</taxon>
        <taxon>Bacillaceae</taxon>
        <taxon>Halalkalibacter</taxon>
    </lineage>
</organism>
<comment type="subcellular location">
    <subcellularLocation>
        <location evidence="9">Cytoplasm</location>
    </subcellularLocation>
</comment>
<evidence type="ECO:0000259" key="10">
    <source>
        <dbReference type="Pfam" id="PF02224"/>
    </source>
</evidence>
<dbReference type="Pfam" id="PF02224">
    <property type="entry name" value="Cytidylate_kin"/>
    <property type="match status" value="1"/>
</dbReference>
<feature type="domain" description="Cytidylate kinase" evidence="10">
    <location>
        <begin position="7"/>
        <end position="220"/>
    </location>
</feature>
<evidence type="ECO:0000313" key="12">
    <source>
        <dbReference type="Proteomes" id="UP001589833"/>
    </source>
</evidence>
<dbReference type="GO" id="GO:0016301">
    <property type="term" value="F:kinase activity"/>
    <property type="evidence" value="ECO:0007669"/>
    <property type="project" value="UniProtKB-KW"/>
</dbReference>
<gene>
    <name evidence="9 11" type="primary">cmk</name>
    <name evidence="11" type="ORF">ACFFH4_09255</name>
</gene>
<evidence type="ECO:0000256" key="3">
    <source>
        <dbReference type="ARBA" id="ARBA00022679"/>
    </source>
</evidence>
<dbReference type="InterPro" id="IPR027417">
    <property type="entry name" value="P-loop_NTPase"/>
</dbReference>
<dbReference type="InterPro" id="IPR011994">
    <property type="entry name" value="Cytidylate_kinase_dom"/>
</dbReference>
<keyword evidence="3 9" id="KW-0808">Transferase</keyword>
<evidence type="ECO:0000256" key="1">
    <source>
        <dbReference type="ARBA" id="ARBA00009427"/>
    </source>
</evidence>
<protein>
    <recommendedName>
        <fullName evidence="9">Cytidylate kinase</fullName>
        <shortName evidence="9">CK</shortName>
        <ecNumber evidence="9">2.7.4.25</ecNumber>
    </recommendedName>
    <alternativeName>
        <fullName evidence="9">Cytidine monophosphate kinase</fullName>
        <shortName evidence="9">CMP kinase</shortName>
    </alternativeName>
</protein>
<evidence type="ECO:0000256" key="8">
    <source>
        <dbReference type="ARBA" id="ARBA00048478"/>
    </source>
</evidence>
<comment type="caution">
    <text evidence="11">The sequence shown here is derived from an EMBL/GenBank/DDBJ whole genome shotgun (WGS) entry which is preliminary data.</text>
</comment>
<keyword evidence="5 9" id="KW-0418">Kinase</keyword>
<feature type="binding site" evidence="9">
    <location>
        <begin position="11"/>
        <end position="19"/>
    </location>
    <ligand>
        <name>ATP</name>
        <dbReference type="ChEBI" id="CHEBI:30616"/>
    </ligand>
</feature>